<dbReference type="Proteomes" id="UP000077755">
    <property type="component" value="Chromosome 7"/>
</dbReference>
<reference evidence="6" key="1">
    <citation type="journal article" date="2016" name="Nat. Genet.">
        <title>A high-quality carrot genome assembly provides new insights into carotenoid accumulation and asterid genome evolution.</title>
        <authorList>
            <person name="Iorizzo M."/>
            <person name="Ellison S."/>
            <person name="Senalik D."/>
            <person name="Zeng P."/>
            <person name="Satapoomin P."/>
            <person name="Huang J."/>
            <person name="Bowman M."/>
            <person name="Iovene M."/>
            <person name="Sanseverino W."/>
            <person name="Cavagnaro P."/>
            <person name="Yildiz M."/>
            <person name="Macko-Podgorni A."/>
            <person name="Moranska E."/>
            <person name="Grzebelus E."/>
            <person name="Grzebelus D."/>
            <person name="Ashrafi H."/>
            <person name="Zheng Z."/>
            <person name="Cheng S."/>
            <person name="Spooner D."/>
            <person name="Van Deynze A."/>
            <person name="Simon P."/>
        </authorList>
    </citation>
    <scope>NUCLEOTIDE SEQUENCE</scope>
    <source>
        <tissue evidence="6">Leaf</tissue>
    </source>
</reference>
<feature type="compositionally biased region" description="Polar residues" evidence="5">
    <location>
        <begin position="24"/>
        <end position="37"/>
    </location>
</feature>
<keyword evidence="4" id="KW-0539">Nucleus</keyword>
<accession>A0A164T5B2</accession>
<evidence type="ECO:0000313" key="7">
    <source>
        <dbReference type="Proteomes" id="UP000077755"/>
    </source>
</evidence>
<evidence type="ECO:0000256" key="2">
    <source>
        <dbReference type="ARBA" id="ARBA00004496"/>
    </source>
</evidence>
<reference evidence="6" key="2">
    <citation type="submission" date="2022-03" db="EMBL/GenBank/DDBJ databases">
        <title>Draft title - Genomic analysis of global carrot germplasm unveils the trajectory of domestication and the origin of high carotenoid orange carrot.</title>
        <authorList>
            <person name="Iorizzo M."/>
            <person name="Ellison S."/>
            <person name="Senalik D."/>
            <person name="Macko-Podgorni A."/>
            <person name="Grzebelus D."/>
            <person name="Bostan H."/>
            <person name="Rolling W."/>
            <person name="Curaba J."/>
            <person name="Simon P."/>
        </authorList>
    </citation>
    <scope>NUCLEOTIDE SEQUENCE</scope>
    <source>
        <tissue evidence="6">Leaf</tissue>
    </source>
</reference>
<dbReference type="PANTHER" id="PTHR18829:SF0">
    <property type="entry name" value="PROTEIN YAE1 HOMOLOG"/>
    <property type="match status" value="1"/>
</dbReference>
<evidence type="ECO:0000256" key="1">
    <source>
        <dbReference type="ARBA" id="ARBA00004123"/>
    </source>
</evidence>
<sequence>MASSISDELYSDILEPSSAVMGSKSTSVANHLNSSDSLGDVLSNEDGSSWNGSDNDVEKPSDMDREWWRRRDQFHTIGYRDGLIAGKEASAQEGFNTGFSESVFVGYKWGLVRGVTSALASLPGAAGKMLVKSEEKQNKFLQLHKSVDSISTSDALKLFHDDMCNKLEKERAPSVPTSQKDKESVTGSNDNLLETLFEDIEALIFGSALEVNLETSK</sequence>
<proteinExistence type="predicted"/>
<gene>
    <name evidence="6" type="ORF">DCAR_0727979</name>
</gene>
<feature type="region of interest" description="Disordered" evidence="5">
    <location>
        <begin position="24"/>
        <end position="64"/>
    </location>
</feature>
<dbReference type="Gramene" id="KZM87077">
    <property type="protein sequence ID" value="KZM87077"/>
    <property type="gene ID" value="DCAR_024211"/>
</dbReference>
<dbReference type="GO" id="GO:0005737">
    <property type="term" value="C:cytoplasm"/>
    <property type="evidence" value="ECO:0007669"/>
    <property type="project" value="UniProtKB-SubCell"/>
</dbReference>
<dbReference type="InterPro" id="IPR038881">
    <property type="entry name" value="Yae1-like"/>
</dbReference>
<dbReference type="OMA" id="GTEIAQH"/>
<dbReference type="OrthoDB" id="20086at2759"/>
<organism evidence="6 7">
    <name type="scientific">Daucus carota subsp. sativus</name>
    <name type="common">Carrot</name>
    <dbReference type="NCBI Taxonomy" id="79200"/>
    <lineage>
        <taxon>Eukaryota</taxon>
        <taxon>Viridiplantae</taxon>
        <taxon>Streptophyta</taxon>
        <taxon>Embryophyta</taxon>
        <taxon>Tracheophyta</taxon>
        <taxon>Spermatophyta</taxon>
        <taxon>Magnoliopsida</taxon>
        <taxon>eudicotyledons</taxon>
        <taxon>Gunneridae</taxon>
        <taxon>Pentapetalae</taxon>
        <taxon>asterids</taxon>
        <taxon>campanulids</taxon>
        <taxon>Apiales</taxon>
        <taxon>Apiaceae</taxon>
        <taxon>Apioideae</taxon>
        <taxon>Scandiceae</taxon>
        <taxon>Daucinae</taxon>
        <taxon>Daucus</taxon>
        <taxon>Daucus sect. Daucus</taxon>
    </lineage>
</organism>
<name>A0A164T5B2_DAUCS</name>
<dbReference type="PANTHER" id="PTHR18829">
    <property type="entry name" value="PROTEIN YAE1 HOMOLOG"/>
    <property type="match status" value="1"/>
</dbReference>
<dbReference type="EMBL" id="CP093349">
    <property type="protein sequence ID" value="WOH08538.1"/>
    <property type="molecule type" value="Genomic_DNA"/>
</dbReference>
<dbReference type="Pfam" id="PF09811">
    <property type="entry name" value="Yae1_N"/>
    <property type="match status" value="1"/>
</dbReference>
<protein>
    <submittedName>
        <fullName evidence="6">Uncharacterized protein</fullName>
    </submittedName>
</protein>
<evidence type="ECO:0000256" key="5">
    <source>
        <dbReference type="SAM" id="MobiDB-lite"/>
    </source>
</evidence>
<keyword evidence="3" id="KW-0963">Cytoplasm</keyword>
<dbReference type="AlphaFoldDB" id="A0A164T5B2"/>
<evidence type="ECO:0000256" key="4">
    <source>
        <dbReference type="ARBA" id="ARBA00023242"/>
    </source>
</evidence>
<evidence type="ECO:0000256" key="3">
    <source>
        <dbReference type="ARBA" id="ARBA00022490"/>
    </source>
</evidence>
<dbReference type="InterPro" id="IPR019191">
    <property type="entry name" value="Essential_protein_Yae1_N"/>
</dbReference>
<comment type="subcellular location">
    <subcellularLocation>
        <location evidence="2">Cytoplasm</location>
    </subcellularLocation>
    <subcellularLocation>
        <location evidence="1">Nucleus</location>
    </subcellularLocation>
</comment>
<evidence type="ECO:0000313" key="6">
    <source>
        <dbReference type="EMBL" id="WOH08538.1"/>
    </source>
</evidence>
<feature type="compositionally biased region" description="Polar residues" evidence="5">
    <location>
        <begin position="45"/>
        <end position="54"/>
    </location>
</feature>
<dbReference type="GO" id="GO:0005634">
    <property type="term" value="C:nucleus"/>
    <property type="evidence" value="ECO:0007669"/>
    <property type="project" value="UniProtKB-SubCell"/>
</dbReference>
<keyword evidence="7" id="KW-1185">Reference proteome</keyword>